<evidence type="ECO:0000259" key="10">
    <source>
        <dbReference type="Pfam" id="PF16916"/>
    </source>
</evidence>
<comment type="subcellular location">
    <subcellularLocation>
        <location evidence="1">Membrane</location>
        <topology evidence="1">Multi-pass membrane protein</topology>
    </subcellularLocation>
</comment>
<proteinExistence type="inferred from homology"/>
<evidence type="ECO:0000256" key="2">
    <source>
        <dbReference type="ARBA" id="ARBA00008873"/>
    </source>
</evidence>
<keyword evidence="5" id="KW-0862">Zinc</keyword>
<dbReference type="SUPFAM" id="SSF161111">
    <property type="entry name" value="Cation efflux protein transmembrane domain-like"/>
    <property type="match status" value="1"/>
</dbReference>
<dbReference type="NCBIfam" id="TIGR01297">
    <property type="entry name" value="CDF"/>
    <property type="match status" value="1"/>
</dbReference>
<dbReference type="InterPro" id="IPR002524">
    <property type="entry name" value="Cation_efflux"/>
</dbReference>
<keyword evidence="5" id="KW-0864">Zinc transport</keyword>
<dbReference type="GO" id="GO:0005385">
    <property type="term" value="F:zinc ion transmembrane transporter activity"/>
    <property type="evidence" value="ECO:0007669"/>
    <property type="project" value="TreeGrafter"/>
</dbReference>
<dbReference type="InterPro" id="IPR050681">
    <property type="entry name" value="CDF/SLC30A"/>
</dbReference>
<reference evidence="11 12" key="1">
    <citation type="submission" date="2017-05" db="EMBL/GenBank/DDBJ databases">
        <title>Full genome sequence of Pseudorhodoplanes sinuspersici.</title>
        <authorList>
            <person name="Dastgheib S.M.M."/>
            <person name="Shavandi M."/>
            <person name="Tirandaz H."/>
        </authorList>
    </citation>
    <scope>NUCLEOTIDE SEQUENCE [LARGE SCALE GENOMIC DNA]</scope>
    <source>
        <strain evidence="11 12">RIPI110</strain>
    </source>
</reference>
<dbReference type="EMBL" id="CP021112">
    <property type="protein sequence ID" value="ARP97955.1"/>
    <property type="molecule type" value="Genomic_DNA"/>
</dbReference>
<dbReference type="PANTHER" id="PTHR11562:SF17">
    <property type="entry name" value="RE54080P-RELATED"/>
    <property type="match status" value="1"/>
</dbReference>
<dbReference type="InterPro" id="IPR027470">
    <property type="entry name" value="Cation_efflux_CTD"/>
</dbReference>
<dbReference type="InterPro" id="IPR058533">
    <property type="entry name" value="Cation_efflux_TM"/>
</dbReference>
<dbReference type="Pfam" id="PF01545">
    <property type="entry name" value="Cation_efflux"/>
    <property type="match status" value="1"/>
</dbReference>
<dbReference type="Proteomes" id="UP000194137">
    <property type="component" value="Chromosome"/>
</dbReference>
<sequence length="304" mass="32135">MHDHTHAAGDHSHSHSHAPKDFGFAFALGTALNLGFVVIEAIFGVISNSTALLADAGHNLGDVIGLLVAWGAAVLAKRPPTERFTYGLRSSSILAALGNALLLIFACGAIAWEAIGRFSEPKPIEGMTVIVVAGIGILVNGFTAWLFVSGRKTDLNIRGAYLHMVADAGVSLGVVIAGAAMMLTGWLWLDPVTSLVIVAIVLWSTWGLLRDSINLALAGVPAHIELSKVKACLEQLPGVTRAHHVHVWGMSTNEVALTAHLVMPGGHPGNTFFKEAAHELRERFGIAHPTLQIETGEGADDESH</sequence>
<dbReference type="STRING" id="1235591.CAK95_01825"/>
<name>A0A1W6ZL25_9HYPH</name>
<dbReference type="Pfam" id="PF16916">
    <property type="entry name" value="ZT_dimer"/>
    <property type="match status" value="1"/>
</dbReference>
<dbReference type="OrthoDB" id="9809646at2"/>
<dbReference type="PANTHER" id="PTHR11562">
    <property type="entry name" value="CATION EFFLUX PROTEIN/ ZINC TRANSPORTER"/>
    <property type="match status" value="1"/>
</dbReference>
<keyword evidence="6" id="KW-1133">Transmembrane helix</keyword>
<keyword evidence="4" id="KW-0812">Transmembrane</keyword>
<evidence type="ECO:0000313" key="11">
    <source>
        <dbReference type="EMBL" id="ARP97955.1"/>
    </source>
</evidence>
<evidence type="ECO:0000256" key="8">
    <source>
        <dbReference type="ARBA" id="ARBA00023136"/>
    </source>
</evidence>
<evidence type="ECO:0000256" key="3">
    <source>
        <dbReference type="ARBA" id="ARBA00022448"/>
    </source>
</evidence>
<dbReference type="Gene3D" id="1.20.1510.10">
    <property type="entry name" value="Cation efflux protein transmembrane domain"/>
    <property type="match status" value="1"/>
</dbReference>
<feature type="domain" description="Cation efflux protein cytoplasmic" evidence="10">
    <location>
        <begin position="222"/>
        <end position="294"/>
    </location>
</feature>
<evidence type="ECO:0000256" key="1">
    <source>
        <dbReference type="ARBA" id="ARBA00004141"/>
    </source>
</evidence>
<organism evidence="11 12">
    <name type="scientific">Pseudorhodoplanes sinuspersici</name>
    <dbReference type="NCBI Taxonomy" id="1235591"/>
    <lineage>
        <taxon>Bacteria</taxon>
        <taxon>Pseudomonadati</taxon>
        <taxon>Pseudomonadota</taxon>
        <taxon>Alphaproteobacteria</taxon>
        <taxon>Hyphomicrobiales</taxon>
        <taxon>Pseudorhodoplanes</taxon>
    </lineage>
</organism>
<dbReference type="SUPFAM" id="SSF160240">
    <property type="entry name" value="Cation efflux protein cytoplasmic domain-like"/>
    <property type="match status" value="1"/>
</dbReference>
<keyword evidence="3" id="KW-0813">Transport</keyword>
<evidence type="ECO:0000256" key="6">
    <source>
        <dbReference type="ARBA" id="ARBA00022989"/>
    </source>
</evidence>
<evidence type="ECO:0000259" key="9">
    <source>
        <dbReference type="Pfam" id="PF01545"/>
    </source>
</evidence>
<dbReference type="GO" id="GO:0005886">
    <property type="term" value="C:plasma membrane"/>
    <property type="evidence" value="ECO:0007669"/>
    <property type="project" value="TreeGrafter"/>
</dbReference>
<keyword evidence="12" id="KW-1185">Reference proteome</keyword>
<evidence type="ECO:0000256" key="7">
    <source>
        <dbReference type="ARBA" id="ARBA00023065"/>
    </source>
</evidence>
<evidence type="ECO:0000313" key="12">
    <source>
        <dbReference type="Proteomes" id="UP000194137"/>
    </source>
</evidence>
<accession>A0A1W6ZL25</accession>
<keyword evidence="8" id="KW-0472">Membrane</keyword>
<dbReference type="RefSeq" id="WP_086086274.1">
    <property type="nucleotide sequence ID" value="NZ_CP021112.1"/>
</dbReference>
<evidence type="ECO:0000256" key="5">
    <source>
        <dbReference type="ARBA" id="ARBA00022906"/>
    </source>
</evidence>
<dbReference type="InterPro" id="IPR027469">
    <property type="entry name" value="Cation_efflux_TMD_sf"/>
</dbReference>
<gene>
    <name evidence="11" type="ORF">CAK95_01825</name>
</gene>
<keyword evidence="7" id="KW-0406">Ion transport</keyword>
<comment type="similarity">
    <text evidence="2">Belongs to the cation diffusion facilitator (CDF) transporter (TC 2.A.4) family. SLC30A subfamily.</text>
</comment>
<dbReference type="InterPro" id="IPR036837">
    <property type="entry name" value="Cation_efflux_CTD_sf"/>
</dbReference>
<dbReference type="AlphaFoldDB" id="A0A1W6ZL25"/>
<protein>
    <submittedName>
        <fullName evidence="11">Cation transporter</fullName>
    </submittedName>
</protein>
<dbReference type="KEGG" id="psin:CAK95_01825"/>
<evidence type="ECO:0000256" key="4">
    <source>
        <dbReference type="ARBA" id="ARBA00022692"/>
    </source>
</evidence>
<feature type="domain" description="Cation efflux protein transmembrane" evidence="9">
    <location>
        <begin position="29"/>
        <end position="213"/>
    </location>
</feature>